<dbReference type="InterPro" id="IPR003439">
    <property type="entry name" value="ABC_transporter-like_ATP-bd"/>
</dbReference>
<sequence>MIRHLYRLWPHPGTLLRLGALHAVLAVLQGLLLGLLVPILRALLRTEPDFAAAEPWLIAGGCGLVAYAALTVLATPVGFAASMELAAQLRRHLMRHVTTLPLGWFTAENKTRLGRTITTSAGGVAQLTVTIGAPAITSVLVPVTITVVTFFVDWRLALFFVAVAVVALLALRRAGRISAIAEVELERAGIEIAGRAVEFGQAQPVLRAAGHSHTGTDAMHNALAQHRSTYRRGLRRSMLPDLSFTAVVMAGFAVMLTLGAGFLLDTTTAVADTVALLVLAVRFLEPLGNLIELNGALHALDNNIGRVEAVLRTPALPAPADPIGHVPDATIEFDEVTFRYGDTVALSRVSFRCEPGTMTALVGPSGSGKTTVTRLIARFFDTDEGRVRVGGIDVRDYDQEVLLNEIAIVFQDVYLFDTTIEENVLLARPEATRAELAEAARAARLDEVVERLPDGWQTRVGEGGAQLSGGERQRVSIARAFLKRARIVLIDEATSALDPHNEQAIAAAVADLAADPERTLVVIAHRPATLAAADRVVALVSGRVRESGPPEALRETDGIFARLESQYASAHSWRVTAPRVAGSNP</sequence>
<keyword evidence="2" id="KW-0813">Transport</keyword>
<dbReference type="InterPro" id="IPR003593">
    <property type="entry name" value="AAA+_ATPase"/>
</dbReference>
<accession>A0A917RW09</accession>
<feature type="transmembrane region" description="Helical" evidence="12">
    <location>
        <begin position="21"/>
        <end position="44"/>
    </location>
</feature>
<evidence type="ECO:0000313" key="15">
    <source>
        <dbReference type="EMBL" id="GGL38311.1"/>
    </source>
</evidence>
<dbReference type="GO" id="GO:0016887">
    <property type="term" value="F:ATP hydrolysis activity"/>
    <property type="evidence" value="ECO:0007669"/>
    <property type="project" value="InterPro"/>
</dbReference>
<dbReference type="InterPro" id="IPR027417">
    <property type="entry name" value="P-loop_NTPase"/>
</dbReference>
<dbReference type="GO" id="GO:0140359">
    <property type="term" value="F:ABC-type transporter activity"/>
    <property type="evidence" value="ECO:0007669"/>
    <property type="project" value="InterPro"/>
</dbReference>
<dbReference type="InterPro" id="IPR011527">
    <property type="entry name" value="ABC1_TM_dom"/>
</dbReference>
<evidence type="ECO:0000256" key="7">
    <source>
        <dbReference type="ARBA" id="ARBA00022840"/>
    </source>
</evidence>
<evidence type="ECO:0000259" key="13">
    <source>
        <dbReference type="PROSITE" id="PS50893"/>
    </source>
</evidence>
<dbReference type="PANTHER" id="PTHR24221:SF654">
    <property type="entry name" value="ATP-BINDING CASSETTE SUB-FAMILY B MEMBER 6"/>
    <property type="match status" value="1"/>
</dbReference>
<feature type="domain" description="ABC transmembrane type-1" evidence="14">
    <location>
        <begin position="18"/>
        <end position="299"/>
    </location>
</feature>
<organism evidence="15 16">
    <name type="scientific">Nocardia jinanensis</name>
    <dbReference type="NCBI Taxonomy" id="382504"/>
    <lineage>
        <taxon>Bacteria</taxon>
        <taxon>Bacillati</taxon>
        <taxon>Actinomycetota</taxon>
        <taxon>Actinomycetes</taxon>
        <taxon>Mycobacteriales</taxon>
        <taxon>Nocardiaceae</taxon>
        <taxon>Nocardia</taxon>
    </lineage>
</organism>
<feature type="domain" description="ABC transporter" evidence="13">
    <location>
        <begin position="331"/>
        <end position="566"/>
    </location>
</feature>
<feature type="transmembrane region" description="Helical" evidence="12">
    <location>
        <begin position="124"/>
        <end position="148"/>
    </location>
</feature>
<keyword evidence="6" id="KW-0547">Nucleotide-binding</keyword>
<gene>
    <name evidence="15" type="ORF">GCM10011588_61130</name>
</gene>
<feature type="transmembrane region" description="Helical" evidence="12">
    <location>
        <begin position="154"/>
        <end position="171"/>
    </location>
</feature>
<dbReference type="RefSeq" id="WP_058854992.1">
    <property type="nucleotide sequence ID" value="NZ_BMMH01000021.1"/>
</dbReference>
<protein>
    <submittedName>
        <fullName evidence="15">ABC transporter ATP-binding protein</fullName>
    </submittedName>
</protein>
<evidence type="ECO:0000256" key="5">
    <source>
        <dbReference type="ARBA" id="ARBA00022692"/>
    </source>
</evidence>
<evidence type="ECO:0000256" key="2">
    <source>
        <dbReference type="ARBA" id="ARBA00022448"/>
    </source>
</evidence>
<dbReference type="PROSITE" id="PS50893">
    <property type="entry name" value="ABC_TRANSPORTER_2"/>
    <property type="match status" value="1"/>
</dbReference>
<evidence type="ECO:0000256" key="11">
    <source>
        <dbReference type="ARBA" id="ARBA00023455"/>
    </source>
</evidence>
<keyword evidence="10 12" id="KW-0472">Membrane</keyword>
<comment type="subcellular location">
    <subcellularLocation>
        <location evidence="1">Cell inner membrane</location>
        <topology evidence="1">Multi-pass membrane protein</topology>
    </subcellularLocation>
</comment>
<keyword evidence="7 15" id="KW-0067">ATP-binding</keyword>
<dbReference type="AlphaFoldDB" id="A0A917RW09"/>
<dbReference type="GO" id="GO:0034040">
    <property type="term" value="F:ATPase-coupled lipid transmembrane transporter activity"/>
    <property type="evidence" value="ECO:0007669"/>
    <property type="project" value="TreeGrafter"/>
</dbReference>
<dbReference type="InterPro" id="IPR039421">
    <property type="entry name" value="Type_1_exporter"/>
</dbReference>
<evidence type="ECO:0000259" key="14">
    <source>
        <dbReference type="PROSITE" id="PS50929"/>
    </source>
</evidence>
<evidence type="ECO:0000256" key="8">
    <source>
        <dbReference type="ARBA" id="ARBA00022967"/>
    </source>
</evidence>
<dbReference type="InterPro" id="IPR017871">
    <property type="entry name" value="ABC_transporter-like_CS"/>
</dbReference>
<evidence type="ECO:0000256" key="12">
    <source>
        <dbReference type="SAM" id="Phobius"/>
    </source>
</evidence>
<dbReference type="PROSITE" id="PS50929">
    <property type="entry name" value="ABC_TM1F"/>
    <property type="match status" value="1"/>
</dbReference>
<evidence type="ECO:0000256" key="9">
    <source>
        <dbReference type="ARBA" id="ARBA00022989"/>
    </source>
</evidence>
<dbReference type="SUPFAM" id="SSF90123">
    <property type="entry name" value="ABC transporter transmembrane region"/>
    <property type="match status" value="1"/>
</dbReference>
<keyword evidence="8" id="KW-1278">Translocase</keyword>
<comment type="caution">
    <text evidence="15">The sequence shown here is derived from an EMBL/GenBank/DDBJ whole genome shotgun (WGS) entry which is preliminary data.</text>
</comment>
<keyword evidence="5 12" id="KW-0812">Transmembrane</keyword>
<dbReference type="PROSITE" id="PS00211">
    <property type="entry name" value="ABC_TRANSPORTER_1"/>
    <property type="match status" value="1"/>
</dbReference>
<dbReference type="SMART" id="SM00382">
    <property type="entry name" value="AAA"/>
    <property type="match status" value="1"/>
</dbReference>
<reference evidence="15" key="2">
    <citation type="submission" date="2020-09" db="EMBL/GenBank/DDBJ databases">
        <authorList>
            <person name="Sun Q."/>
            <person name="Zhou Y."/>
        </authorList>
    </citation>
    <scope>NUCLEOTIDE SEQUENCE</scope>
    <source>
        <strain evidence="15">CGMCC 4.3508</strain>
    </source>
</reference>
<proteinExistence type="inferred from homology"/>
<feature type="transmembrane region" description="Helical" evidence="12">
    <location>
        <begin position="56"/>
        <end position="81"/>
    </location>
</feature>
<dbReference type="Proteomes" id="UP000638263">
    <property type="component" value="Unassembled WGS sequence"/>
</dbReference>
<dbReference type="Pfam" id="PF00005">
    <property type="entry name" value="ABC_tran"/>
    <property type="match status" value="1"/>
</dbReference>
<dbReference type="FunFam" id="3.40.50.300:FF:000221">
    <property type="entry name" value="Multidrug ABC transporter ATP-binding protein"/>
    <property type="match status" value="1"/>
</dbReference>
<keyword evidence="16" id="KW-1185">Reference proteome</keyword>
<evidence type="ECO:0000256" key="6">
    <source>
        <dbReference type="ARBA" id="ARBA00022741"/>
    </source>
</evidence>
<evidence type="ECO:0000256" key="1">
    <source>
        <dbReference type="ARBA" id="ARBA00004429"/>
    </source>
</evidence>
<dbReference type="Pfam" id="PF00664">
    <property type="entry name" value="ABC_membrane"/>
    <property type="match status" value="1"/>
</dbReference>
<evidence type="ECO:0000256" key="10">
    <source>
        <dbReference type="ARBA" id="ARBA00023136"/>
    </source>
</evidence>
<evidence type="ECO:0000313" key="16">
    <source>
        <dbReference type="Proteomes" id="UP000638263"/>
    </source>
</evidence>
<name>A0A917RW09_9NOCA</name>
<evidence type="ECO:0000256" key="3">
    <source>
        <dbReference type="ARBA" id="ARBA00022475"/>
    </source>
</evidence>
<dbReference type="GO" id="GO:0005524">
    <property type="term" value="F:ATP binding"/>
    <property type="evidence" value="ECO:0007669"/>
    <property type="project" value="UniProtKB-KW"/>
</dbReference>
<dbReference type="Gene3D" id="3.40.50.300">
    <property type="entry name" value="P-loop containing nucleotide triphosphate hydrolases"/>
    <property type="match status" value="1"/>
</dbReference>
<dbReference type="GO" id="GO:0005886">
    <property type="term" value="C:plasma membrane"/>
    <property type="evidence" value="ECO:0007669"/>
    <property type="project" value="UniProtKB-SubCell"/>
</dbReference>
<dbReference type="EMBL" id="BMMH01000021">
    <property type="protein sequence ID" value="GGL38311.1"/>
    <property type="molecule type" value="Genomic_DNA"/>
</dbReference>
<dbReference type="PANTHER" id="PTHR24221">
    <property type="entry name" value="ATP-BINDING CASSETTE SUB-FAMILY B"/>
    <property type="match status" value="1"/>
</dbReference>
<dbReference type="InterPro" id="IPR036640">
    <property type="entry name" value="ABC1_TM_sf"/>
</dbReference>
<reference evidence="15" key="1">
    <citation type="journal article" date="2014" name="Int. J. Syst. Evol. Microbiol.">
        <title>Complete genome sequence of Corynebacterium casei LMG S-19264T (=DSM 44701T), isolated from a smear-ripened cheese.</title>
        <authorList>
            <consortium name="US DOE Joint Genome Institute (JGI-PGF)"/>
            <person name="Walter F."/>
            <person name="Albersmeier A."/>
            <person name="Kalinowski J."/>
            <person name="Ruckert C."/>
        </authorList>
    </citation>
    <scope>NUCLEOTIDE SEQUENCE</scope>
    <source>
        <strain evidence="15">CGMCC 4.3508</strain>
    </source>
</reference>
<keyword evidence="9 12" id="KW-1133">Transmembrane helix</keyword>
<keyword evidence="4" id="KW-0997">Cell inner membrane</keyword>
<dbReference type="Gene3D" id="1.20.1560.10">
    <property type="entry name" value="ABC transporter type 1, transmembrane domain"/>
    <property type="match status" value="1"/>
</dbReference>
<keyword evidence="3" id="KW-1003">Cell membrane</keyword>
<evidence type="ECO:0000256" key="4">
    <source>
        <dbReference type="ARBA" id="ARBA00022519"/>
    </source>
</evidence>
<dbReference type="SUPFAM" id="SSF52540">
    <property type="entry name" value="P-loop containing nucleoside triphosphate hydrolases"/>
    <property type="match status" value="1"/>
</dbReference>
<comment type="similarity">
    <text evidence="11">Belongs to the ABC transporter superfamily. Siderophore-Fe(3+) uptake transporter (SIUT) (TC 3.A.1.21) family.</text>
</comment>
<feature type="transmembrane region" description="Helical" evidence="12">
    <location>
        <begin position="242"/>
        <end position="264"/>
    </location>
</feature>